<evidence type="ECO:0000313" key="2">
    <source>
        <dbReference type="Proteomes" id="UP000056502"/>
    </source>
</evidence>
<accession>A0A0M4NWL3</accession>
<reference evidence="1 2" key="1">
    <citation type="journal article" date="2015" name="Genome Announc.">
        <title>Whole-Genome Sequence of Leptospira interrogans Serovar Hardjo Subtype Hardjoprajitno Strain Norma, Isolated from Cattle in a Leptospirosis Outbreak in Brazil.</title>
        <authorList>
            <person name="Cosate M.R."/>
            <person name="Soares S.C."/>
            <person name="Mendes T.A."/>
            <person name="Raittz R.T."/>
            <person name="Moreira E.C."/>
            <person name="Leite R."/>
            <person name="Fernandes G.R."/>
            <person name="Haddad J.P."/>
            <person name="Ortega J.M."/>
        </authorList>
    </citation>
    <scope>NUCLEOTIDE SEQUENCE [LARGE SCALE GENOMIC DNA]</scope>
    <source>
        <strain evidence="1 2">Norma</strain>
    </source>
</reference>
<proteinExistence type="predicted"/>
<dbReference type="PATRIC" id="fig|1279460.3.peg.1193"/>
<organism evidence="1">
    <name type="scientific">Leptospira interrogans serovar Hardjo str. Norma</name>
    <dbReference type="NCBI Taxonomy" id="1279460"/>
    <lineage>
        <taxon>Bacteria</taxon>
        <taxon>Pseudomonadati</taxon>
        <taxon>Spirochaetota</taxon>
        <taxon>Spirochaetia</taxon>
        <taxon>Leptospirales</taxon>
        <taxon>Leptospiraceae</taxon>
        <taxon>Leptospira</taxon>
    </lineage>
</organism>
<name>A0A0M4NWL3_LEPIR</name>
<sequence>MNLGNVLLSLNANRKPSQYLSKNRHSGSVLLSSRSGTLSFSTLQSLLHRIIPKTR</sequence>
<dbReference type="AlphaFoldDB" id="A0A0M4NWL3"/>
<gene>
    <name evidence="1" type="ORF">G436_1186</name>
</gene>
<protein>
    <submittedName>
        <fullName evidence="1">Uncharacterized protein</fullName>
    </submittedName>
</protein>
<evidence type="ECO:0000313" key="1">
    <source>
        <dbReference type="EMBL" id="ALE38392.1"/>
    </source>
</evidence>
<dbReference type="Proteomes" id="UP000056502">
    <property type="component" value="Chromosome I"/>
</dbReference>
<dbReference type="EMBL" id="CP012603">
    <property type="protein sequence ID" value="ALE38392.1"/>
    <property type="molecule type" value="Genomic_DNA"/>
</dbReference>